<dbReference type="SUPFAM" id="SSF51445">
    <property type="entry name" value="(Trans)glycosidases"/>
    <property type="match status" value="1"/>
</dbReference>
<accession>A0ABU5N448</accession>
<dbReference type="InterPro" id="IPR017853">
    <property type="entry name" value="GH"/>
</dbReference>
<dbReference type="RefSeq" id="WP_194423506.1">
    <property type="nucleotide sequence ID" value="NZ_BAAAPT010000001.1"/>
</dbReference>
<dbReference type="Pfam" id="PF12876">
    <property type="entry name" value="Cellulase-like"/>
    <property type="match status" value="1"/>
</dbReference>
<name>A0ABU5N448_9MICO</name>
<reference evidence="1 2" key="1">
    <citation type="submission" date="2023-10" db="EMBL/GenBank/DDBJ databases">
        <title>Microbacterium xanthum sp. nov., isolated from seaweed.</title>
        <authorList>
            <person name="Lee S.D."/>
        </authorList>
    </citation>
    <scope>NUCLEOTIDE SEQUENCE [LARGE SCALE GENOMIC DNA]</scope>
    <source>
        <strain evidence="1 2">KCTC 19124</strain>
    </source>
</reference>
<evidence type="ECO:0000313" key="1">
    <source>
        <dbReference type="EMBL" id="MDZ8160828.1"/>
    </source>
</evidence>
<sequence>MSHDDALAPAVAEENLAADASYRPVPLRQGLPERLTITLWDFSWYVRTGPGEPFEDLDRAAAEAVERGYNTVRICAMPFLLFGSGIDTSAFALGPLGGEYGQRVRWYNVKERTLIDARRHLLELFETLERHNLFVILSSWEYQQSSAFAESRDWWDALRGVPAEDRPTALAGALASLVDFVEEAGLGHRIAFTELHNEVQGGHLTEGLPNWYEDPVGLMAALRPRLEAGLSTFHERHPAHPVTVNYSGVPVDAMRYVPRNIDVFVAHPYVYGVLDEVTAAFDLRGDLAAFPEQQVRALGLLRDDAPPAQTWVLSGDDAWKMDATIMGKPETFLMDWIDEGAFDRFLYERYQVHHFEMRAILRLWLDVAADFAAARGVPLVFAEGWIGYTPLEGTFEEGPIGSAFCRHAIEESIRVGAWGTIVCSNAAPQHPMWGDIELQQQCNARFLSVGVAPGVRRRAL</sequence>
<gene>
    <name evidence="1" type="ORF">R2Q92_03205</name>
</gene>
<dbReference type="InterPro" id="IPR024778">
    <property type="entry name" value="Put_cellulase"/>
</dbReference>
<organism evidence="1 2">
    <name type="scientific">Microbacterium aquimaris</name>
    <dbReference type="NCBI Taxonomy" id="459816"/>
    <lineage>
        <taxon>Bacteria</taxon>
        <taxon>Bacillati</taxon>
        <taxon>Actinomycetota</taxon>
        <taxon>Actinomycetes</taxon>
        <taxon>Micrococcales</taxon>
        <taxon>Microbacteriaceae</taxon>
        <taxon>Microbacterium</taxon>
    </lineage>
</organism>
<comment type="caution">
    <text evidence="1">The sequence shown here is derived from an EMBL/GenBank/DDBJ whole genome shotgun (WGS) entry which is preliminary data.</text>
</comment>
<protein>
    <submittedName>
        <fullName evidence="1">Cellulase-like family protein</fullName>
    </submittedName>
</protein>
<dbReference type="EMBL" id="JAWJYN010000001">
    <property type="protein sequence ID" value="MDZ8160828.1"/>
    <property type="molecule type" value="Genomic_DNA"/>
</dbReference>
<dbReference type="Proteomes" id="UP001291912">
    <property type="component" value="Unassembled WGS sequence"/>
</dbReference>
<keyword evidence="2" id="KW-1185">Reference proteome</keyword>
<dbReference type="Gene3D" id="3.20.20.80">
    <property type="entry name" value="Glycosidases"/>
    <property type="match status" value="1"/>
</dbReference>
<evidence type="ECO:0000313" key="2">
    <source>
        <dbReference type="Proteomes" id="UP001291912"/>
    </source>
</evidence>
<proteinExistence type="predicted"/>